<dbReference type="AlphaFoldDB" id="A0ABD6AZD1"/>
<accession>A0ABD6AZD1</accession>
<feature type="domain" description="DUF8156" evidence="1">
    <location>
        <begin position="1"/>
        <end position="80"/>
    </location>
</feature>
<gene>
    <name evidence="2" type="ORF">ACFSBT_17780</name>
</gene>
<proteinExistence type="predicted"/>
<dbReference type="Proteomes" id="UP001597187">
    <property type="component" value="Unassembled WGS sequence"/>
</dbReference>
<protein>
    <recommendedName>
        <fullName evidence="1">DUF8156 domain-containing protein</fullName>
    </recommendedName>
</protein>
<sequence>MGRTNPTYRDYLGSLEERWSDFRRALRLEAQPAYDECWAHAQAHAHAGGMVNYTDPIITALVSMHVEQQRELMELREQMEGE</sequence>
<dbReference type="EMBL" id="JBHUDC010000008">
    <property type="protein sequence ID" value="MFD1515134.1"/>
    <property type="molecule type" value="Genomic_DNA"/>
</dbReference>
<evidence type="ECO:0000313" key="2">
    <source>
        <dbReference type="EMBL" id="MFD1515134.1"/>
    </source>
</evidence>
<name>A0ABD6AZD1_9EURY</name>
<dbReference type="Pfam" id="PF26485">
    <property type="entry name" value="DUF8156"/>
    <property type="match status" value="1"/>
</dbReference>
<dbReference type="RefSeq" id="WP_250875058.1">
    <property type="nucleotide sequence ID" value="NZ_JALXFV010000008.1"/>
</dbReference>
<evidence type="ECO:0000313" key="3">
    <source>
        <dbReference type="Proteomes" id="UP001597187"/>
    </source>
</evidence>
<keyword evidence="3" id="KW-1185">Reference proteome</keyword>
<comment type="caution">
    <text evidence="2">The sequence shown here is derived from an EMBL/GenBank/DDBJ whole genome shotgun (WGS) entry which is preliminary data.</text>
</comment>
<evidence type="ECO:0000259" key="1">
    <source>
        <dbReference type="Pfam" id="PF26485"/>
    </source>
</evidence>
<reference evidence="2 3" key="1">
    <citation type="journal article" date="2019" name="Int. J. Syst. Evol. Microbiol.">
        <title>The Global Catalogue of Microorganisms (GCM) 10K type strain sequencing project: providing services to taxonomists for standard genome sequencing and annotation.</title>
        <authorList>
            <consortium name="The Broad Institute Genomics Platform"/>
            <consortium name="The Broad Institute Genome Sequencing Center for Infectious Disease"/>
            <person name="Wu L."/>
            <person name="Ma J."/>
        </authorList>
    </citation>
    <scope>NUCLEOTIDE SEQUENCE [LARGE SCALE GENOMIC DNA]</scope>
    <source>
        <strain evidence="2 3">CGMCC 1.12563</strain>
    </source>
</reference>
<dbReference type="InterPro" id="IPR058469">
    <property type="entry name" value="DUF8156"/>
</dbReference>
<organism evidence="2 3">
    <name type="scientific">Halomarina rubra</name>
    <dbReference type="NCBI Taxonomy" id="2071873"/>
    <lineage>
        <taxon>Archaea</taxon>
        <taxon>Methanobacteriati</taxon>
        <taxon>Methanobacteriota</taxon>
        <taxon>Stenosarchaea group</taxon>
        <taxon>Halobacteria</taxon>
        <taxon>Halobacteriales</taxon>
        <taxon>Natronomonadaceae</taxon>
        <taxon>Halomarina</taxon>
    </lineage>
</organism>